<feature type="repeat" description="WD" evidence="3">
    <location>
        <begin position="75"/>
        <end position="116"/>
    </location>
</feature>
<dbReference type="PANTHER" id="PTHR19857">
    <property type="entry name" value="MITOCHONDRIAL DIVISION PROTEIN 1-RELATED"/>
    <property type="match status" value="1"/>
</dbReference>
<feature type="repeat" description="WD" evidence="3">
    <location>
        <begin position="353"/>
        <end position="396"/>
    </location>
</feature>
<dbReference type="SMART" id="SM00320">
    <property type="entry name" value="WD40"/>
    <property type="match status" value="8"/>
</dbReference>
<dbReference type="PROSITE" id="PS50294">
    <property type="entry name" value="WD_REPEATS_REGION"/>
    <property type="match status" value="5"/>
</dbReference>
<evidence type="ECO:0000313" key="6">
    <source>
        <dbReference type="Proteomes" id="UP000053477"/>
    </source>
</evidence>
<dbReference type="Gene3D" id="2.130.10.10">
    <property type="entry name" value="YVTN repeat-like/Quinoprotein amine dehydrogenase"/>
    <property type="match status" value="1"/>
</dbReference>
<name>A0A0H2S020_9AGAM</name>
<evidence type="ECO:0000256" key="1">
    <source>
        <dbReference type="ARBA" id="ARBA00022574"/>
    </source>
</evidence>
<dbReference type="EMBL" id="KQ085907">
    <property type="protein sequence ID" value="KLO17217.1"/>
    <property type="molecule type" value="Genomic_DNA"/>
</dbReference>
<feature type="compositionally biased region" description="Acidic residues" evidence="4">
    <location>
        <begin position="25"/>
        <end position="47"/>
    </location>
</feature>
<keyword evidence="1 3" id="KW-0853">WD repeat</keyword>
<evidence type="ECO:0000313" key="5">
    <source>
        <dbReference type="EMBL" id="KLO17217.1"/>
    </source>
</evidence>
<dbReference type="OrthoDB" id="10261640at2759"/>
<evidence type="ECO:0000256" key="2">
    <source>
        <dbReference type="ARBA" id="ARBA00022737"/>
    </source>
</evidence>
<dbReference type="STRING" id="27342.A0A0H2S020"/>
<organism evidence="5 6">
    <name type="scientific">Schizopora paradoxa</name>
    <dbReference type="NCBI Taxonomy" id="27342"/>
    <lineage>
        <taxon>Eukaryota</taxon>
        <taxon>Fungi</taxon>
        <taxon>Dikarya</taxon>
        <taxon>Basidiomycota</taxon>
        <taxon>Agaricomycotina</taxon>
        <taxon>Agaricomycetes</taxon>
        <taxon>Hymenochaetales</taxon>
        <taxon>Schizoporaceae</taxon>
        <taxon>Schizopora</taxon>
    </lineage>
</organism>
<evidence type="ECO:0000256" key="4">
    <source>
        <dbReference type="SAM" id="MobiDB-lite"/>
    </source>
</evidence>
<dbReference type="InterPro" id="IPR001680">
    <property type="entry name" value="WD40_rpt"/>
</dbReference>
<feature type="repeat" description="WD" evidence="3">
    <location>
        <begin position="117"/>
        <end position="148"/>
    </location>
</feature>
<sequence>MASNLPADNVHDGDDDEQFTISNEDILDVIEDDGDHPMDDGDDDDDQQDAHGNDDDDMMAEDDEGVTEDSSISHFPTHNGSVFAVAVHPSQPIAASGGEDDLGYLWNIQTGDVLVTLTGHSDSVTCTAFSNDGELVATGAMDGKVRIWRRVGKEGWRVWEFLTELQGPDEVMWLRWHPRGPVLLAGSNDSTVWLWQLPSGNTMQVFAGHEGPVQCGEFTPDGKRIITADDTGSLIVWDPRSPNPVFKLSPTDARFALDGGITSLATNHSSTIAVVGGAAGGLRAINLSKGDVIGALEGHREGESVESVVFVDLVGAGASGSGTVGGGSGVVVTGGTDGKACIWDLSTMRLRATLEHEDAVTTLLPHPSPKNHLLTSGSADKTLRTWDARTGRLLKEHKGHHGPILSAALNVDGSKVVSAGDDGVCLVFETE</sequence>
<proteinExistence type="predicted"/>
<dbReference type="Proteomes" id="UP000053477">
    <property type="component" value="Unassembled WGS sequence"/>
</dbReference>
<dbReference type="CDD" id="cd00200">
    <property type="entry name" value="WD40"/>
    <property type="match status" value="1"/>
</dbReference>
<feature type="repeat" description="WD" evidence="3">
    <location>
        <begin position="206"/>
        <end position="247"/>
    </location>
</feature>
<dbReference type="InterPro" id="IPR011047">
    <property type="entry name" value="Quinoprotein_ADH-like_sf"/>
</dbReference>
<dbReference type="InterPro" id="IPR015943">
    <property type="entry name" value="WD40/YVTN_repeat-like_dom_sf"/>
</dbReference>
<dbReference type="InterPro" id="IPR019775">
    <property type="entry name" value="WD40_repeat_CS"/>
</dbReference>
<dbReference type="PROSITE" id="PS50082">
    <property type="entry name" value="WD_REPEATS_2"/>
    <property type="match status" value="6"/>
</dbReference>
<dbReference type="PRINTS" id="PR00320">
    <property type="entry name" value="GPROTEINBRPT"/>
</dbReference>
<accession>A0A0H2S020</accession>
<reference evidence="5 6" key="1">
    <citation type="submission" date="2015-04" db="EMBL/GenBank/DDBJ databases">
        <title>Complete genome sequence of Schizopora paradoxa KUC8140, a cosmopolitan wood degrader in East Asia.</title>
        <authorList>
            <consortium name="DOE Joint Genome Institute"/>
            <person name="Min B."/>
            <person name="Park H."/>
            <person name="Jang Y."/>
            <person name="Kim J.-J."/>
            <person name="Kim K.H."/>
            <person name="Pangilinan J."/>
            <person name="Lipzen A."/>
            <person name="Riley R."/>
            <person name="Grigoriev I.V."/>
            <person name="Spatafora J.W."/>
            <person name="Choi I.-G."/>
        </authorList>
    </citation>
    <scope>NUCLEOTIDE SEQUENCE [LARGE SCALE GENOMIC DNA]</scope>
    <source>
        <strain evidence="5 6">KUC8140</strain>
    </source>
</reference>
<dbReference type="AlphaFoldDB" id="A0A0H2S020"/>
<dbReference type="Pfam" id="PF00400">
    <property type="entry name" value="WD40"/>
    <property type="match status" value="6"/>
</dbReference>
<dbReference type="SUPFAM" id="SSF50998">
    <property type="entry name" value="Quinoprotein alcohol dehydrogenase-like"/>
    <property type="match status" value="1"/>
</dbReference>
<dbReference type="FunCoup" id="A0A0H2S020">
    <property type="interactions" value="459"/>
</dbReference>
<evidence type="ECO:0000256" key="3">
    <source>
        <dbReference type="PROSITE-ProRule" id="PRU00221"/>
    </source>
</evidence>
<feature type="repeat" description="WD" evidence="3">
    <location>
        <begin position="174"/>
        <end position="205"/>
    </location>
</feature>
<protein>
    <submittedName>
        <fullName evidence="5">WD40 repeat-like protein</fullName>
    </submittedName>
</protein>
<dbReference type="PANTHER" id="PTHR19857:SF8">
    <property type="entry name" value="ANGIO-ASSOCIATED MIGRATORY CELL PROTEIN"/>
    <property type="match status" value="1"/>
</dbReference>
<dbReference type="InterPro" id="IPR051179">
    <property type="entry name" value="WD_repeat_multifunction"/>
</dbReference>
<gene>
    <name evidence="5" type="ORF">SCHPADRAFT_900844</name>
</gene>
<dbReference type="InterPro" id="IPR020472">
    <property type="entry name" value="WD40_PAC1"/>
</dbReference>
<feature type="repeat" description="WD" evidence="3">
    <location>
        <begin position="397"/>
        <end position="431"/>
    </location>
</feature>
<feature type="region of interest" description="Disordered" evidence="4">
    <location>
        <begin position="1"/>
        <end position="74"/>
    </location>
</feature>
<feature type="compositionally biased region" description="Acidic residues" evidence="4">
    <location>
        <begin position="54"/>
        <end position="67"/>
    </location>
</feature>
<keyword evidence="2" id="KW-0677">Repeat</keyword>
<keyword evidence="6" id="KW-1185">Reference proteome</keyword>
<dbReference type="InParanoid" id="A0A0H2S020"/>
<dbReference type="PROSITE" id="PS00678">
    <property type="entry name" value="WD_REPEATS_1"/>
    <property type="match status" value="1"/>
</dbReference>